<dbReference type="AlphaFoldDB" id="A0A381V9U2"/>
<evidence type="ECO:0000313" key="1">
    <source>
        <dbReference type="EMBL" id="SVA36113.1"/>
    </source>
</evidence>
<sequence length="23" mass="2701">MGVVLKTTPIFMNDTLKEYQRCL</sequence>
<name>A0A381V9U2_9ZZZZ</name>
<proteinExistence type="predicted"/>
<feature type="non-terminal residue" evidence="1">
    <location>
        <position position="23"/>
    </location>
</feature>
<gene>
    <name evidence="1" type="ORF">METZ01_LOCUS88967</name>
</gene>
<dbReference type="EMBL" id="UINC01008017">
    <property type="protein sequence ID" value="SVA36113.1"/>
    <property type="molecule type" value="Genomic_DNA"/>
</dbReference>
<organism evidence="1">
    <name type="scientific">marine metagenome</name>
    <dbReference type="NCBI Taxonomy" id="408172"/>
    <lineage>
        <taxon>unclassified sequences</taxon>
        <taxon>metagenomes</taxon>
        <taxon>ecological metagenomes</taxon>
    </lineage>
</organism>
<reference evidence="1" key="1">
    <citation type="submission" date="2018-05" db="EMBL/GenBank/DDBJ databases">
        <authorList>
            <person name="Lanie J.A."/>
            <person name="Ng W.-L."/>
            <person name="Kazmierczak K.M."/>
            <person name="Andrzejewski T.M."/>
            <person name="Davidsen T.M."/>
            <person name="Wayne K.J."/>
            <person name="Tettelin H."/>
            <person name="Glass J.I."/>
            <person name="Rusch D."/>
            <person name="Podicherti R."/>
            <person name="Tsui H.-C.T."/>
            <person name="Winkler M.E."/>
        </authorList>
    </citation>
    <scope>NUCLEOTIDE SEQUENCE</scope>
</reference>
<accession>A0A381V9U2</accession>
<protein>
    <submittedName>
        <fullName evidence="1">Uncharacterized protein</fullName>
    </submittedName>
</protein>